<dbReference type="PROSITE" id="PS50005">
    <property type="entry name" value="TPR"/>
    <property type="match status" value="2"/>
</dbReference>
<organism evidence="2">
    <name type="scientific">Sulfurovum sp. enrichment culture clone C5</name>
    <dbReference type="NCBI Taxonomy" id="497650"/>
    <lineage>
        <taxon>Bacteria</taxon>
        <taxon>Pseudomonadati</taxon>
        <taxon>Campylobacterota</taxon>
        <taxon>Epsilonproteobacteria</taxon>
        <taxon>Campylobacterales</taxon>
        <taxon>Sulfurovaceae</taxon>
        <taxon>Sulfurovum</taxon>
        <taxon>environmental samples</taxon>
    </lineage>
</organism>
<dbReference type="InterPro" id="IPR011990">
    <property type="entry name" value="TPR-like_helical_dom_sf"/>
</dbReference>
<dbReference type="SMART" id="SM00028">
    <property type="entry name" value="TPR"/>
    <property type="match status" value="3"/>
</dbReference>
<feature type="repeat" description="TPR" evidence="1">
    <location>
        <begin position="16"/>
        <end position="49"/>
    </location>
</feature>
<name>A0A0S4XMB9_9BACT</name>
<dbReference type="SUPFAM" id="SSF48452">
    <property type="entry name" value="TPR-like"/>
    <property type="match status" value="1"/>
</dbReference>
<evidence type="ECO:0000256" key="1">
    <source>
        <dbReference type="PROSITE-ProRule" id="PRU00339"/>
    </source>
</evidence>
<protein>
    <submittedName>
        <fullName evidence="2">Uncharacterized protein</fullName>
    </submittedName>
</protein>
<evidence type="ECO:0000313" key="2">
    <source>
        <dbReference type="EMBL" id="CUV65443.1"/>
    </source>
</evidence>
<dbReference type="PANTHER" id="PTHR44749:SF1">
    <property type="entry name" value="TETRATRICOPEPTIDE-LIKE HELICAL DOMAIN-CONTAINING PROTEIN"/>
    <property type="match status" value="1"/>
</dbReference>
<accession>A0A0S4XMB9</accession>
<sequence>MKKILFVLLLTIFAYSDNYTTLGDKEYSNGNFDKAIEFYTKAISINPKNAKIYNSRGVAYYELKDYASAVNDYTKALSIQPNNLGTIINRGVSYSLMKDYVSASQDAKKACKLGDCELQDMLKNSGVFVEE</sequence>
<dbReference type="Gene3D" id="1.25.40.10">
    <property type="entry name" value="Tetratricopeptide repeat domain"/>
    <property type="match status" value="1"/>
</dbReference>
<feature type="repeat" description="TPR" evidence="1">
    <location>
        <begin position="50"/>
        <end position="83"/>
    </location>
</feature>
<dbReference type="InterPro" id="IPR019734">
    <property type="entry name" value="TPR_rpt"/>
</dbReference>
<dbReference type="PROSITE" id="PS50293">
    <property type="entry name" value="TPR_REGION"/>
    <property type="match status" value="2"/>
</dbReference>
<keyword evidence="1" id="KW-0802">TPR repeat</keyword>
<reference evidence="2" key="1">
    <citation type="submission" date="2015-11" db="EMBL/GenBank/DDBJ databases">
        <authorList>
            <person name="Zhang Y."/>
            <person name="Guo Z."/>
        </authorList>
    </citation>
    <scope>NUCLEOTIDE SEQUENCE</scope>
    <source>
        <strain evidence="2">BN30871</strain>
    </source>
</reference>
<dbReference type="EMBL" id="FAXN01000034">
    <property type="protein sequence ID" value="CUV65443.1"/>
    <property type="molecule type" value="Genomic_DNA"/>
</dbReference>
<dbReference type="Pfam" id="PF13414">
    <property type="entry name" value="TPR_11"/>
    <property type="match status" value="1"/>
</dbReference>
<dbReference type="PANTHER" id="PTHR44749">
    <property type="entry name" value="SUPPRESSOR OF RPS4-RLD 1"/>
    <property type="match status" value="1"/>
</dbReference>
<dbReference type="AlphaFoldDB" id="A0A0S4XMB9"/>
<proteinExistence type="predicted"/>
<gene>
    <name evidence="2" type="ORF">BN3087_340011</name>
</gene>
<dbReference type="GO" id="GO:0045892">
    <property type="term" value="P:negative regulation of DNA-templated transcription"/>
    <property type="evidence" value="ECO:0007669"/>
    <property type="project" value="InterPro"/>
</dbReference>
<dbReference type="InterPro" id="IPR044650">
    <property type="entry name" value="SRFR1-like"/>
</dbReference>